<dbReference type="KEGG" id="ghi:107891992"/>
<gene>
    <name evidence="3" type="primary">LOC107891992</name>
</gene>
<dbReference type="RefSeq" id="XP_016672430.1">
    <property type="nucleotide sequence ID" value="XM_016816941.2"/>
</dbReference>
<dbReference type="InterPro" id="IPR027417">
    <property type="entry name" value="P-loop_NTPase"/>
</dbReference>
<reference evidence="2" key="1">
    <citation type="journal article" date="2020" name="Nat. Genet.">
        <title>Genomic diversifications of five Gossypium allopolyploid species and their impact on cotton improvement.</title>
        <authorList>
            <person name="Chen Z.J."/>
            <person name="Sreedasyam A."/>
            <person name="Ando A."/>
            <person name="Song Q."/>
            <person name="De Santiago L.M."/>
            <person name="Hulse-Kemp A.M."/>
            <person name="Ding M."/>
            <person name="Ye W."/>
            <person name="Kirkbride R.C."/>
            <person name="Jenkins J."/>
            <person name="Plott C."/>
            <person name="Lovell J."/>
            <person name="Lin Y.M."/>
            <person name="Vaughn R."/>
            <person name="Liu B."/>
            <person name="Simpson S."/>
            <person name="Scheffler B.E."/>
            <person name="Wen L."/>
            <person name="Saski C.A."/>
            <person name="Grover C.E."/>
            <person name="Hu G."/>
            <person name="Conover J.L."/>
            <person name="Carlson J.W."/>
            <person name="Shu S."/>
            <person name="Boston L.B."/>
            <person name="Williams M."/>
            <person name="Peterson D.G."/>
            <person name="McGee K."/>
            <person name="Jones D.C."/>
            <person name="Wendel J.F."/>
            <person name="Stelly D.M."/>
            <person name="Grimwood J."/>
            <person name="Schmutz J."/>
        </authorList>
    </citation>
    <scope>NUCLEOTIDE SEQUENCE [LARGE SCALE GENOMIC DNA]</scope>
    <source>
        <strain evidence="2">cv. TM-1</strain>
    </source>
</reference>
<organism evidence="2 3">
    <name type="scientific">Gossypium hirsutum</name>
    <name type="common">Upland cotton</name>
    <name type="synonym">Gossypium mexicanum</name>
    <dbReference type="NCBI Taxonomy" id="3635"/>
    <lineage>
        <taxon>Eukaryota</taxon>
        <taxon>Viridiplantae</taxon>
        <taxon>Streptophyta</taxon>
        <taxon>Embryophyta</taxon>
        <taxon>Tracheophyta</taxon>
        <taxon>Spermatophyta</taxon>
        <taxon>Magnoliopsida</taxon>
        <taxon>eudicotyledons</taxon>
        <taxon>Gunneridae</taxon>
        <taxon>Pentapetalae</taxon>
        <taxon>rosids</taxon>
        <taxon>malvids</taxon>
        <taxon>Malvales</taxon>
        <taxon>Malvaceae</taxon>
        <taxon>Malvoideae</taxon>
        <taxon>Gossypium</taxon>
    </lineage>
</organism>
<proteinExistence type="predicted"/>
<evidence type="ECO:0000313" key="3">
    <source>
        <dbReference type="RefSeq" id="XP_016672430.1"/>
    </source>
</evidence>
<dbReference type="GeneID" id="107891992"/>
<keyword evidence="2" id="KW-1185">Reference proteome</keyword>
<protein>
    <submittedName>
        <fullName evidence="3">Uncharacterized protein</fullName>
    </submittedName>
</protein>
<name>A0A1U8I2H5_GOSHI</name>
<dbReference type="AlphaFoldDB" id="A0A1U8I2H5"/>
<dbReference type="STRING" id="3635.A0A1U8I2H5"/>
<evidence type="ECO:0000256" key="1">
    <source>
        <dbReference type="SAM" id="MobiDB-lite"/>
    </source>
</evidence>
<feature type="region of interest" description="Disordered" evidence="1">
    <location>
        <begin position="19"/>
        <end position="41"/>
    </location>
</feature>
<dbReference type="PaxDb" id="3635-A0A1U8I2H5"/>
<evidence type="ECO:0000313" key="2">
    <source>
        <dbReference type="Proteomes" id="UP000818029"/>
    </source>
</evidence>
<reference evidence="3" key="2">
    <citation type="submission" date="2025-08" db="UniProtKB">
        <authorList>
            <consortium name="RefSeq"/>
        </authorList>
    </citation>
    <scope>IDENTIFICATION</scope>
</reference>
<accession>A0A1U8I2H5</accession>
<sequence length="111" mass="12320">MHLIKIPKPFPPPFFSPIRKSTSTDPPFHLQSSTAPPNSKIHLHSSTSALTVLLRLLPLNFKARQMVMFSATSPAAVHRLAEEYMDPNPVKVVIGSEDLAANYDVMQIVED</sequence>
<dbReference type="Proteomes" id="UP000818029">
    <property type="component" value="Chromosome D09"/>
</dbReference>
<dbReference type="Gene3D" id="3.40.50.300">
    <property type="entry name" value="P-loop containing nucleotide triphosphate hydrolases"/>
    <property type="match status" value="1"/>
</dbReference>